<dbReference type="InParanoid" id="G1XJ79"/>
<protein>
    <recommendedName>
        <fullName evidence="3">Zn(2)-C6 fungal-type domain-containing protein</fullName>
    </recommendedName>
</protein>
<dbReference type="Pfam" id="PF00172">
    <property type="entry name" value="Zn_clus"/>
    <property type="match status" value="1"/>
</dbReference>
<dbReference type="PROSITE" id="PS00463">
    <property type="entry name" value="ZN2_CY6_FUNGAL_1"/>
    <property type="match status" value="1"/>
</dbReference>
<dbReference type="AlphaFoldDB" id="G1XJ79"/>
<dbReference type="RefSeq" id="XP_011124541.1">
    <property type="nucleotide sequence ID" value="XM_011126239.1"/>
</dbReference>
<dbReference type="eggNOG" id="ENOG502R6NR">
    <property type="taxonomic scope" value="Eukaryota"/>
</dbReference>
<dbReference type="InterPro" id="IPR001138">
    <property type="entry name" value="Zn2Cys6_DnaBD"/>
</dbReference>
<dbReference type="Gene3D" id="4.10.240.10">
    <property type="entry name" value="Zn(2)-C6 fungal-type DNA-binding domain"/>
    <property type="match status" value="1"/>
</dbReference>
<proteinExistence type="predicted"/>
<reference evidence="4 5" key="1">
    <citation type="journal article" date="2011" name="PLoS Pathog.">
        <title>Genomic and proteomic analyses of the fungus Arthrobotrys oligospora provide insights into nematode-trap formation.</title>
        <authorList>
            <person name="Yang J."/>
            <person name="Wang L."/>
            <person name="Ji X."/>
            <person name="Feng Y."/>
            <person name="Li X."/>
            <person name="Zou C."/>
            <person name="Xu J."/>
            <person name="Ren Y."/>
            <person name="Mi Q."/>
            <person name="Wu J."/>
            <person name="Liu S."/>
            <person name="Liu Y."/>
            <person name="Huang X."/>
            <person name="Wang H."/>
            <person name="Niu X."/>
            <person name="Li J."/>
            <person name="Liang L."/>
            <person name="Luo Y."/>
            <person name="Ji K."/>
            <person name="Zhou W."/>
            <person name="Yu Z."/>
            <person name="Li G."/>
            <person name="Liu Y."/>
            <person name="Li L."/>
            <person name="Qiao M."/>
            <person name="Feng L."/>
            <person name="Zhang K.-Q."/>
        </authorList>
    </citation>
    <scope>NUCLEOTIDE SEQUENCE [LARGE SCALE GENOMIC DNA]</scope>
    <source>
        <strain evidence="5">ATCC 24927 / CBS 115.81 / DSM 1491</strain>
    </source>
</reference>
<keyword evidence="1" id="KW-0539">Nucleus</keyword>
<evidence type="ECO:0000313" key="4">
    <source>
        <dbReference type="EMBL" id="EGX46776.1"/>
    </source>
</evidence>
<dbReference type="PANTHER" id="PTHR47657:SF12">
    <property type="entry name" value="ZN(II)2CYS6 TRANSCRIPTION FACTOR (EUROFUNG)"/>
    <property type="match status" value="1"/>
</dbReference>
<dbReference type="InterPro" id="IPR036864">
    <property type="entry name" value="Zn2-C6_fun-type_DNA-bd_sf"/>
</dbReference>
<dbReference type="InterPro" id="IPR052400">
    <property type="entry name" value="Zn2-C6_fungal_TF"/>
</dbReference>
<gene>
    <name evidence="4" type="ORF">AOL_s00097g406</name>
</gene>
<dbReference type="SMART" id="SM00066">
    <property type="entry name" value="GAL4"/>
    <property type="match status" value="1"/>
</dbReference>
<accession>G1XJ79</accession>
<evidence type="ECO:0000313" key="5">
    <source>
        <dbReference type="Proteomes" id="UP000008784"/>
    </source>
</evidence>
<dbReference type="Proteomes" id="UP000008784">
    <property type="component" value="Unassembled WGS sequence"/>
</dbReference>
<dbReference type="GO" id="GO:0008270">
    <property type="term" value="F:zinc ion binding"/>
    <property type="evidence" value="ECO:0007669"/>
    <property type="project" value="InterPro"/>
</dbReference>
<dbReference type="CDD" id="cd00067">
    <property type="entry name" value="GAL4"/>
    <property type="match status" value="1"/>
</dbReference>
<feature type="region of interest" description="Disordered" evidence="2">
    <location>
        <begin position="49"/>
        <end position="71"/>
    </location>
</feature>
<dbReference type="SUPFAM" id="SSF57701">
    <property type="entry name" value="Zn2/Cys6 DNA-binding domain"/>
    <property type="match status" value="1"/>
</dbReference>
<sequence>MGGQNPSRKSHTKSRKGCKTCKRRHIRCDETFPQCRNCTKHNVRCDYMDAPPPSDDSNSLPPSTPVSPEYMSQDLWRRSQVPMLRSTTHLSPYDAPTMRPRSSQDMRLLHDISRIASHMQMADPVLYRVWAREIPLLKFLRLAVRHEFVMEAILSLSAAHLASVSSTTESRQVSFQHGGIAMKGLQDELSRFSRSNADACLAASVLLSWQASDWNAWKTLMEGTTIIIQSMQSWKHESEFSEFIASLEDANSGETFSTRPSLTEQRQIVANARASLEFLEIEAVNKPVEQQALSTLFSFLNNLETQLPMSNHDHEYQMIHPLASWLFFLPLSFLRRAKSDPMVMVFLANFYGLLLAIEPLFPAVDSAYFGALCLGPIEQIHRHIRYQRNHAALLHPSMLLSDYNVDYGRQLNCLQFPMDQVLRYRNRHGWVPKHIDEFDLEASRLYDAQIDFEIVMNETAAQWSPYDESRTFDQFKQYPNYNTTPSPAHTPVQAPYQNMQYQYPFATRQGMQPKSHSEMDPSFVSHFSPITFHLLEMNIKIDLDSNSSETILGRVRVLLQQCTTTTSTTNDFEFSKLC</sequence>
<dbReference type="Pfam" id="PF11951">
    <property type="entry name" value="Fungal_trans_2"/>
    <property type="match status" value="1"/>
</dbReference>
<dbReference type="PANTHER" id="PTHR47657">
    <property type="entry name" value="STEROL REGULATORY ELEMENT-BINDING PROTEIN ECM22"/>
    <property type="match status" value="1"/>
</dbReference>
<comment type="caution">
    <text evidence="4">The sequence shown here is derived from an EMBL/GenBank/DDBJ whole genome shotgun (WGS) entry which is preliminary data.</text>
</comment>
<keyword evidence="5" id="KW-1185">Reference proteome</keyword>
<dbReference type="InterPro" id="IPR021858">
    <property type="entry name" value="Fun_TF"/>
</dbReference>
<organism evidence="4 5">
    <name type="scientific">Arthrobotrys oligospora (strain ATCC 24927 / CBS 115.81 / DSM 1491)</name>
    <name type="common">Nematode-trapping fungus</name>
    <name type="synonym">Didymozoophaga oligospora</name>
    <dbReference type="NCBI Taxonomy" id="756982"/>
    <lineage>
        <taxon>Eukaryota</taxon>
        <taxon>Fungi</taxon>
        <taxon>Dikarya</taxon>
        <taxon>Ascomycota</taxon>
        <taxon>Pezizomycotina</taxon>
        <taxon>Orbiliomycetes</taxon>
        <taxon>Orbiliales</taxon>
        <taxon>Orbiliaceae</taxon>
        <taxon>Orbilia</taxon>
        <taxon>Orbilia oligospora</taxon>
    </lineage>
</organism>
<feature type="domain" description="Zn(2)-C6 fungal-type" evidence="3">
    <location>
        <begin position="17"/>
        <end position="47"/>
    </location>
</feature>
<dbReference type="STRING" id="756982.G1XJ79"/>
<evidence type="ECO:0000256" key="1">
    <source>
        <dbReference type="ARBA" id="ARBA00023242"/>
    </source>
</evidence>
<dbReference type="GeneID" id="22895462"/>
<dbReference type="OrthoDB" id="1924260at2759"/>
<name>G1XJ79_ARTOA</name>
<dbReference type="HOGENOM" id="CLU_018979_3_0_1"/>
<evidence type="ECO:0000256" key="2">
    <source>
        <dbReference type="SAM" id="MobiDB-lite"/>
    </source>
</evidence>
<dbReference type="EMBL" id="ADOT01000175">
    <property type="protein sequence ID" value="EGX46776.1"/>
    <property type="molecule type" value="Genomic_DNA"/>
</dbReference>
<dbReference type="PROSITE" id="PS50048">
    <property type="entry name" value="ZN2_CY6_FUNGAL_2"/>
    <property type="match status" value="1"/>
</dbReference>
<dbReference type="GO" id="GO:0000981">
    <property type="term" value="F:DNA-binding transcription factor activity, RNA polymerase II-specific"/>
    <property type="evidence" value="ECO:0007669"/>
    <property type="project" value="InterPro"/>
</dbReference>
<dbReference type="OMA" id="CPLVGSM"/>
<evidence type="ECO:0000259" key="3">
    <source>
        <dbReference type="PROSITE" id="PS50048"/>
    </source>
</evidence>